<accession>A0AAV6JNC9</accession>
<dbReference type="InterPro" id="IPR036691">
    <property type="entry name" value="Endo/exonu/phosph_ase_sf"/>
</dbReference>
<organism evidence="3 4">
    <name type="scientific">Rhododendron griersonianum</name>
    <dbReference type="NCBI Taxonomy" id="479676"/>
    <lineage>
        <taxon>Eukaryota</taxon>
        <taxon>Viridiplantae</taxon>
        <taxon>Streptophyta</taxon>
        <taxon>Embryophyta</taxon>
        <taxon>Tracheophyta</taxon>
        <taxon>Spermatophyta</taxon>
        <taxon>Magnoliopsida</taxon>
        <taxon>eudicotyledons</taxon>
        <taxon>Gunneridae</taxon>
        <taxon>Pentapetalae</taxon>
        <taxon>asterids</taxon>
        <taxon>Ericales</taxon>
        <taxon>Ericaceae</taxon>
        <taxon>Ericoideae</taxon>
        <taxon>Rhodoreae</taxon>
        <taxon>Rhododendron</taxon>
    </lineage>
</organism>
<dbReference type="PANTHER" id="PTHR33710:SF77">
    <property type="entry name" value="DNASE I-LIKE SUPERFAMILY PROTEIN"/>
    <property type="match status" value="1"/>
</dbReference>
<reference evidence="3" key="1">
    <citation type="submission" date="2020-08" db="EMBL/GenBank/DDBJ databases">
        <title>Plant Genome Project.</title>
        <authorList>
            <person name="Zhang R.-G."/>
        </authorList>
    </citation>
    <scope>NUCLEOTIDE SEQUENCE</scope>
    <source>
        <strain evidence="3">WSP0</strain>
        <tissue evidence="3">Leaf</tissue>
    </source>
</reference>
<proteinExistence type="predicted"/>
<keyword evidence="4" id="KW-1185">Reference proteome</keyword>
<protein>
    <recommendedName>
        <fullName evidence="2">Endonuclease/exonuclease/phosphatase domain-containing protein</fullName>
    </recommendedName>
</protein>
<evidence type="ECO:0000256" key="1">
    <source>
        <dbReference type="SAM" id="MobiDB-lite"/>
    </source>
</evidence>
<dbReference type="Proteomes" id="UP000823749">
    <property type="component" value="Chromosome 7"/>
</dbReference>
<dbReference type="Pfam" id="PF03372">
    <property type="entry name" value="Exo_endo_phos"/>
    <property type="match status" value="1"/>
</dbReference>
<feature type="region of interest" description="Disordered" evidence="1">
    <location>
        <begin position="231"/>
        <end position="250"/>
    </location>
</feature>
<evidence type="ECO:0000313" key="4">
    <source>
        <dbReference type="Proteomes" id="UP000823749"/>
    </source>
</evidence>
<dbReference type="GO" id="GO:0003824">
    <property type="term" value="F:catalytic activity"/>
    <property type="evidence" value="ECO:0007669"/>
    <property type="project" value="InterPro"/>
</dbReference>
<dbReference type="SUPFAM" id="SSF56219">
    <property type="entry name" value="DNase I-like"/>
    <property type="match status" value="1"/>
</dbReference>
<dbReference type="EMBL" id="JACTNZ010000007">
    <property type="protein sequence ID" value="KAG5540620.1"/>
    <property type="molecule type" value="Genomic_DNA"/>
</dbReference>
<name>A0AAV6JNC9_9ERIC</name>
<gene>
    <name evidence="3" type="ORF">RHGRI_020742</name>
</gene>
<comment type="caution">
    <text evidence="3">The sequence shown here is derived from an EMBL/GenBank/DDBJ whole genome shotgun (WGS) entry which is preliminary data.</text>
</comment>
<dbReference type="AlphaFoldDB" id="A0AAV6JNC9"/>
<sequence>MNLPELQSTILLYKARLWLEPKIEATHLIGIPWWMAELGMKIKISDAFPEGMDNHVVVKKSSWLKEKAINRALNLLGITSDISQENNLLMDCFNILIWNCRGAGNDRFERNFSDLMSVQKPQVVDLLETKVSLDAIGLFFKTFGLTTTIHVDPMGKIGGIWVLWDPTKVSVNTTHVNSQAIHVKVTKDGHVEWMFLADYASPNPRIRELHMEEVPENLEQPWLVAGDFSDTASRDESKTTAPDTSRSQRRKFADKINKCNLFDMSFNGPKFTWSNGRQGLANVQKRLDRALCNEEWRALFPEGTIQTLPHTYSDHSPTLIHILGKKSVNKPNRPFRFKAAWILDPSFEGVVSNEWKGVDFFDHTKNFTAAALKWNENVFGNIFREKRWVLSRIVGTQKSQEKNYCHNLQLLERDLVTDYNNILSQEETLWFQKSRAKWITSGEKNT</sequence>
<dbReference type="PANTHER" id="PTHR33710">
    <property type="entry name" value="BNAC02G09200D PROTEIN"/>
    <property type="match status" value="1"/>
</dbReference>
<evidence type="ECO:0000313" key="3">
    <source>
        <dbReference type="EMBL" id="KAG5540620.1"/>
    </source>
</evidence>
<evidence type="ECO:0000259" key="2">
    <source>
        <dbReference type="Pfam" id="PF03372"/>
    </source>
</evidence>
<dbReference type="InterPro" id="IPR005135">
    <property type="entry name" value="Endo/exonuclease/phosphatase"/>
</dbReference>
<feature type="domain" description="Endonuclease/exonuclease/phosphatase" evidence="2">
    <location>
        <begin position="98"/>
        <end position="315"/>
    </location>
</feature>
<dbReference type="Gene3D" id="3.60.10.10">
    <property type="entry name" value="Endonuclease/exonuclease/phosphatase"/>
    <property type="match status" value="1"/>
</dbReference>